<dbReference type="HOGENOM" id="CLU_1638090_0_0_1"/>
<reference evidence="2" key="2">
    <citation type="submission" date="2018-04" db="EMBL/GenBank/DDBJ databases">
        <title>OnivRS2 (Oryza nivara Reference Sequence Version 2).</title>
        <authorList>
            <person name="Zhang J."/>
            <person name="Kudrna D."/>
            <person name="Lee S."/>
            <person name="Talag J."/>
            <person name="Rajasekar S."/>
            <person name="Welchert J."/>
            <person name="Hsing Y.-I."/>
            <person name="Wing R.A."/>
        </authorList>
    </citation>
    <scope>NUCLEOTIDE SEQUENCE [LARGE SCALE GENOMIC DNA]</scope>
    <source>
        <strain evidence="2">SL10</strain>
    </source>
</reference>
<reference evidence="2" key="1">
    <citation type="submission" date="2015-04" db="UniProtKB">
        <authorList>
            <consortium name="EnsemblPlants"/>
        </authorList>
    </citation>
    <scope>IDENTIFICATION</scope>
    <source>
        <strain evidence="2">SL10</strain>
    </source>
</reference>
<evidence type="ECO:0000256" key="1">
    <source>
        <dbReference type="SAM" id="MobiDB-lite"/>
    </source>
</evidence>
<dbReference type="Proteomes" id="UP000006591">
    <property type="component" value="Chromosome 6"/>
</dbReference>
<organism evidence="2">
    <name type="scientific">Oryza nivara</name>
    <name type="common">Indian wild rice</name>
    <name type="synonym">Oryza sativa f. spontanea</name>
    <dbReference type="NCBI Taxonomy" id="4536"/>
    <lineage>
        <taxon>Eukaryota</taxon>
        <taxon>Viridiplantae</taxon>
        <taxon>Streptophyta</taxon>
        <taxon>Embryophyta</taxon>
        <taxon>Tracheophyta</taxon>
        <taxon>Spermatophyta</taxon>
        <taxon>Magnoliopsida</taxon>
        <taxon>Liliopsida</taxon>
        <taxon>Poales</taxon>
        <taxon>Poaceae</taxon>
        <taxon>BOP clade</taxon>
        <taxon>Oryzoideae</taxon>
        <taxon>Oryzeae</taxon>
        <taxon>Oryzinae</taxon>
        <taxon>Oryza</taxon>
    </lineage>
</organism>
<dbReference type="AlphaFoldDB" id="A0A0E0HSM6"/>
<protein>
    <submittedName>
        <fullName evidence="2">Uncharacterized protein</fullName>
    </submittedName>
</protein>
<name>A0A0E0HSM6_ORYNI</name>
<dbReference type="Gramene" id="ONIVA06G22390.9">
    <property type="protein sequence ID" value="ONIVA06G22390.9"/>
    <property type="gene ID" value="ONIVA06G22390"/>
</dbReference>
<keyword evidence="3" id="KW-1185">Reference proteome</keyword>
<evidence type="ECO:0000313" key="2">
    <source>
        <dbReference type="EnsemblPlants" id="ONIVA06G22390.9"/>
    </source>
</evidence>
<proteinExistence type="predicted"/>
<sequence length="162" mass="17664">MRGQQANDDDNARRTGGGDNSRMASNELRRATTRVVYGNCGGERQTEERELQCLSSSPPPLTTSLWPVLKTAWPSATLNVVSSEHGGRCPTCSTRAAAPSSWTPCAVAGHYRQQHRGADTVDNAAEHTRQQKRQGVLPAVQAISRRNLLAAREEIEGREKKG</sequence>
<feature type="region of interest" description="Disordered" evidence="1">
    <location>
        <begin position="1"/>
        <end position="33"/>
    </location>
</feature>
<dbReference type="EnsemblPlants" id="ONIVA06G22390.9">
    <property type="protein sequence ID" value="ONIVA06G22390.9"/>
    <property type="gene ID" value="ONIVA06G22390"/>
</dbReference>
<evidence type="ECO:0000313" key="3">
    <source>
        <dbReference type="Proteomes" id="UP000006591"/>
    </source>
</evidence>
<accession>A0A0E0HSM6</accession>
<feature type="region of interest" description="Disordered" evidence="1">
    <location>
        <begin position="39"/>
        <end position="58"/>
    </location>
</feature>